<evidence type="ECO:0000256" key="2">
    <source>
        <dbReference type="ARBA" id="ARBA00023002"/>
    </source>
</evidence>
<dbReference type="InterPro" id="IPR037396">
    <property type="entry name" value="FMN_HAD"/>
</dbReference>
<comment type="similarity">
    <text evidence="3">Belongs to the FMN-dependent alpha-hydroxy acid dehydrogenase family.</text>
</comment>
<feature type="domain" description="FMN hydroxy acid dehydrogenase" evidence="8">
    <location>
        <begin position="1"/>
        <end position="375"/>
    </location>
</feature>
<dbReference type="Pfam" id="PF01070">
    <property type="entry name" value="FMN_dh"/>
    <property type="match status" value="1"/>
</dbReference>
<feature type="binding site" evidence="7">
    <location>
        <begin position="324"/>
        <end position="325"/>
    </location>
    <ligand>
        <name>FMN</name>
        <dbReference type="ChEBI" id="CHEBI:58210"/>
    </ligand>
</feature>
<dbReference type="PANTHER" id="PTHR10578:SF149">
    <property type="entry name" value="2-HYDROXYACID OXIDASE 2"/>
    <property type="match status" value="1"/>
</dbReference>
<feature type="binding site" evidence="7">
    <location>
        <begin position="78"/>
        <end position="80"/>
    </location>
    <ligand>
        <name>FMN</name>
        <dbReference type="ChEBI" id="CHEBI:58210"/>
    </ligand>
</feature>
<dbReference type="InterPro" id="IPR012133">
    <property type="entry name" value="Alpha-hydoxy_acid_DH_FMN"/>
</dbReference>
<evidence type="ECO:0000313" key="10">
    <source>
        <dbReference type="Proteomes" id="UP000193642"/>
    </source>
</evidence>
<dbReference type="PROSITE" id="PS51349">
    <property type="entry name" value="FMN_HYDROXY_ACID_DH_2"/>
    <property type="match status" value="1"/>
</dbReference>
<dbReference type="EMBL" id="MCGO01000026">
    <property type="protein sequence ID" value="ORY43163.1"/>
    <property type="molecule type" value="Genomic_DNA"/>
</dbReference>
<feature type="binding site" evidence="7">
    <location>
        <position position="137"/>
    </location>
    <ligand>
        <name>glyoxylate</name>
        <dbReference type="ChEBI" id="CHEBI:36655"/>
    </ligand>
</feature>
<keyword evidence="2" id="KW-0560">Oxidoreductase</keyword>
<evidence type="ECO:0000256" key="5">
    <source>
        <dbReference type="ARBA" id="ARBA00083297"/>
    </source>
</evidence>
<dbReference type="PANTHER" id="PTHR10578">
    <property type="entry name" value="S -2-HYDROXY-ACID OXIDASE-RELATED"/>
    <property type="match status" value="1"/>
</dbReference>
<feature type="binding site" evidence="7">
    <location>
        <position position="237"/>
    </location>
    <ligand>
        <name>FMN</name>
        <dbReference type="ChEBI" id="CHEBI:58210"/>
    </ligand>
</feature>
<dbReference type="FunFam" id="3.20.20.70:FF:000056">
    <property type="entry name" value="hydroxyacid oxidase 2"/>
    <property type="match status" value="1"/>
</dbReference>
<feature type="binding site" evidence="7">
    <location>
        <position position="261"/>
    </location>
    <ligand>
        <name>glyoxylate</name>
        <dbReference type="ChEBI" id="CHEBI:36655"/>
    </ligand>
</feature>
<feature type="binding site" evidence="7">
    <location>
        <position position="25"/>
    </location>
    <ligand>
        <name>glyoxylate</name>
        <dbReference type="ChEBI" id="CHEBI:36655"/>
    </ligand>
</feature>
<keyword evidence="10" id="KW-1185">Reference proteome</keyword>
<feature type="binding site" evidence="7">
    <location>
        <position position="172"/>
    </location>
    <ligand>
        <name>glyoxylate</name>
        <dbReference type="ChEBI" id="CHEBI:36655"/>
    </ligand>
</feature>
<comment type="caution">
    <text evidence="9">The sequence shown here is derived from an EMBL/GenBank/DDBJ whole genome shotgun (WGS) entry which is preliminary data.</text>
</comment>
<evidence type="ECO:0000256" key="1">
    <source>
        <dbReference type="ARBA" id="ARBA00001917"/>
    </source>
</evidence>
<feature type="binding site" evidence="7">
    <location>
        <position position="135"/>
    </location>
    <ligand>
        <name>FMN</name>
        <dbReference type="ChEBI" id="CHEBI:58210"/>
    </ligand>
</feature>
<name>A0A1Y2C806_9FUNG</name>
<dbReference type="PIRSF" id="PIRSF000138">
    <property type="entry name" value="Al-hdrx_acd_dh"/>
    <property type="match status" value="1"/>
</dbReference>
<evidence type="ECO:0000313" key="9">
    <source>
        <dbReference type="EMBL" id="ORY43163.1"/>
    </source>
</evidence>
<accession>A0A1Y2C806</accession>
<dbReference type="Proteomes" id="UP000193642">
    <property type="component" value="Unassembled WGS sequence"/>
</dbReference>
<dbReference type="InterPro" id="IPR000262">
    <property type="entry name" value="FMN-dep_DH"/>
</dbReference>
<feature type="binding site" evidence="7">
    <location>
        <position position="264"/>
    </location>
    <ligand>
        <name>glyoxylate</name>
        <dbReference type="ChEBI" id="CHEBI:36655"/>
    </ligand>
</feature>
<dbReference type="SUPFAM" id="SSF51395">
    <property type="entry name" value="FMN-linked oxidoreductases"/>
    <property type="match status" value="1"/>
</dbReference>
<evidence type="ECO:0000256" key="7">
    <source>
        <dbReference type="PIRSR" id="PIRSR000138-2"/>
    </source>
</evidence>
<dbReference type="GO" id="GO:0016491">
    <property type="term" value="F:oxidoreductase activity"/>
    <property type="evidence" value="ECO:0007669"/>
    <property type="project" value="UniProtKB-KW"/>
</dbReference>
<dbReference type="GO" id="GO:0010181">
    <property type="term" value="F:FMN binding"/>
    <property type="evidence" value="ECO:0007669"/>
    <property type="project" value="InterPro"/>
</dbReference>
<feature type="binding site" evidence="7">
    <location>
        <begin position="301"/>
        <end position="305"/>
    </location>
    <ligand>
        <name>FMN</name>
        <dbReference type="ChEBI" id="CHEBI:58210"/>
    </ligand>
</feature>
<proteinExistence type="inferred from homology"/>
<reference evidence="9 10" key="1">
    <citation type="submission" date="2016-07" db="EMBL/GenBank/DDBJ databases">
        <title>Pervasive Adenine N6-methylation of Active Genes in Fungi.</title>
        <authorList>
            <consortium name="DOE Joint Genome Institute"/>
            <person name="Mondo S.J."/>
            <person name="Dannebaum R.O."/>
            <person name="Kuo R.C."/>
            <person name="Labutti K."/>
            <person name="Haridas S."/>
            <person name="Kuo A."/>
            <person name="Salamov A."/>
            <person name="Ahrendt S.R."/>
            <person name="Lipzen A."/>
            <person name="Sullivan W."/>
            <person name="Andreopoulos W.B."/>
            <person name="Clum A."/>
            <person name="Lindquist E."/>
            <person name="Daum C."/>
            <person name="Ramamoorthy G.K."/>
            <person name="Gryganskyi A."/>
            <person name="Culley D."/>
            <person name="Magnuson J.K."/>
            <person name="James T.Y."/>
            <person name="O'Malley M.A."/>
            <person name="Stajich J.E."/>
            <person name="Spatafora J.W."/>
            <person name="Visel A."/>
            <person name="Grigoriev I.V."/>
        </authorList>
    </citation>
    <scope>NUCLEOTIDE SEQUENCE [LARGE SCALE GENOMIC DNA]</scope>
    <source>
        <strain evidence="9 10">JEL800</strain>
    </source>
</reference>
<dbReference type="InterPro" id="IPR008259">
    <property type="entry name" value="FMN_hydac_DH_AS"/>
</dbReference>
<evidence type="ECO:0000259" key="8">
    <source>
        <dbReference type="PROSITE" id="PS51349"/>
    </source>
</evidence>
<feature type="active site" description="Proton acceptor" evidence="6">
    <location>
        <position position="261"/>
    </location>
</feature>
<dbReference type="STRING" id="329046.A0A1Y2C806"/>
<comment type="cofactor">
    <cofactor evidence="1">
        <name>FMN</name>
        <dbReference type="ChEBI" id="CHEBI:58210"/>
    </cofactor>
</comment>
<protein>
    <recommendedName>
        <fullName evidence="4">Oxidase FUB9</fullName>
    </recommendedName>
    <alternativeName>
        <fullName evidence="5">Fusaric acid biosynthesis protein 9</fullName>
    </alternativeName>
</protein>
<feature type="binding site" evidence="7">
    <location>
        <position position="107"/>
    </location>
    <ligand>
        <name>FMN</name>
        <dbReference type="ChEBI" id="CHEBI:58210"/>
    </ligand>
</feature>
<evidence type="ECO:0000256" key="3">
    <source>
        <dbReference type="ARBA" id="ARBA00024042"/>
    </source>
</evidence>
<organism evidence="9 10">
    <name type="scientific">Rhizoclosmatium globosum</name>
    <dbReference type="NCBI Taxonomy" id="329046"/>
    <lineage>
        <taxon>Eukaryota</taxon>
        <taxon>Fungi</taxon>
        <taxon>Fungi incertae sedis</taxon>
        <taxon>Chytridiomycota</taxon>
        <taxon>Chytridiomycota incertae sedis</taxon>
        <taxon>Chytridiomycetes</taxon>
        <taxon>Chytridiales</taxon>
        <taxon>Chytriomycetaceae</taxon>
        <taxon>Rhizoclosmatium</taxon>
    </lineage>
</organism>
<dbReference type="Gene3D" id="3.20.20.70">
    <property type="entry name" value="Aldolase class I"/>
    <property type="match status" value="1"/>
</dbReference>
<gene>
    <name evidence="9" type="ORF">BCR33DRAFT_717898</name>
</gene>
<evidence type="ECO:0000256" key="6">
    <source>
        <dbReference type="PIRSR" id="PIRSR000138-1"/>
    </source>
</evidence>
<dbReference type="GO" id="GO:0005737">
    <property type="term" value="C:cytoplasm"/>
    <property type="evidence" value="ECO:0007669"/>
    <property type="project" value="UniProtKB-ARBA"/>
</dbReference>
<feature type="binding site" evidence="7">
    <location>
        <position position="163"/>
    </location>
    <ligand>
        <name>FMN</name>
        <dbReference type="ChEBI" id="CHEBI:58210"/>
    </ligand>
</feature>
<dbReference type="OrthoDB" id="1925334at2759"/>
<evidence type="ECO:0000256" key="4">
    <source>
        <dbReference type="ARBA" id="ARBA00073420"/>
    </source>
</evidence>
<dbReference type="PROSITE" id="PS00557">
    <property type="entry name" value="FMN_HYDROXY_ACID_DH_1"/>
    <property type="match status" value="1"/>
</dbReference>
<feature type="binding site" evidence="7">
    <location>
        <position position="259"/>
    </location>
    <ligand>
        <name>FMN</name>
        <dbReference type="ChEBI" id="CHEBI:58210"/>
    </ligand>
</feature>
<dbReference type="InterPro" id="IPR013785">
    <property type="entry name" value="Aldolase_TIM"/>
</dbReference>
<sequence>MRVYACIDDIEKVARSRLDANAENYYSSGAVDETTLALNRSDYGRILLRPRVLRNVTSVTTSTTILGRQVASPIAIAPAAMQGLAHSDGELGTAKAAKNTASLMILSTYSNTSLEDVISATPDLPQASESPFWLQLYVHQDRCISEGLLKRAEKAGYQALVLTVDAPVLGRRLKDLRNKFSMPPHLKLANFDASQGVMTASERNSTGATSGAKADASLTWKDIDWLRSVTSMKIVLKGIMTHEDALLACQWKVDAIIVSNHGGRQLDTCPSTISILPEITAAVKSYSHAHPTLPVPEVYMDGGIRRGTDVVKALALGARAVFIGRPMLWGLVVGGHEGVEQVLQILNDELRNAMALVGVQSVDEIGEGCIIRKSLL</sequence>
<keyword evidence="7" id="KW-0288">FMN</keyword>
<dbReference type="AlphaFoldDB" id="A0A1Y2C806"/>
<keyword evidence="7" id="KW-0285">Flavoprotein</keyword>